<dbReference type="InterPro" id="IPR000843">
    <property type="entry name" value="HTH_LacI"/>
</dbReference>
<gene>
    <name evidence="5" type="ORF">BF93_11855</name>
</gene>
<evidence type="ECO:0000313" key="5">
    <source>
        <dbReference type="EMBL" id="EWS82304.1"/>
    </source>
</evidence>
<dbReference type="HOGENOM" id="CLU_037628_6_0_11"/>
<dbReference type="GO" id="GO:0000976">
    <property type="term" value="F:transcription cis-regulatory region binding"/>
    <property type="evidence" value="ECO:0007669"/>
    <property type="project" value="TreeGrafter"/>
</dbReference>
<dbReference type="Pfam" id="PF13377">
    <property type="entry name" value="Peripla_BP_3"/>
    <property type="match status" value="1"/>
</dbReference>
<evidence type="ECO:0000256" key="2">
    <source>
        <dbReference type="ARBA" id="ARBA00023125"/>
    </source>
</evidence>
<dbReference type="Proteomes" id="UP000023067">
    <property type="component" value="Unassembled WGS sequence"/>
</dbReference>
<keyword evidence="2" id="KW-0238">DNA-binding</keyword>
<dbReference type="Pfam" id="PF00356">
    <property type="entry name" value="LacI"/>
    <property type="match status" value="1"/>
</dbReference>
<dbReference type="eggNOG" id="COG1609">
    <property type="taxonomic scope" value="Bacteria"/>
</dbReference>
<evidence type="ECO:0000313" key="6">
    <source>
        <dbReference type="Proteomes" id="UP000023067"/>
    </source>
</evidence>
<dbReference type="Gene3D" id="3.40.50.2300">
    <property type="match status" value="2"/>
</dbReference>
<dbReference type="InterPro" id="IPR046335">
    <property type="entry name" value="LacI/GalR-like_sensor"/>
</dbReference>
<dbReference type="InterPro" id="IPR010982">
    <property type="entry name" value="Lambda_DNA-bd_dom_sf"/>
</dbReference>
<dbReference type="PANTHER" id="PTHR30146">
    <property type="entry name" value="LACI-RELATED TRANSCRIPTIONAL REPRESSOR"/>
    <property type="match status" value="1"/>
</dbReference>
<dbReference type="SUPFAM" id="SSF47413">
    <property type="entry name" value="lambda repressor-like DNA-binding domains"/>
    <property type="match status" value="1"/>
</dbReference>
<sequence length="346" mass="36102">MTSGHSRVATLADVAARAGVSRATASRVLNGSTRVVAEELRGRVLAAAGELGYVANTAAQAIVRGRSGSIGLLVGAIPDDYFNPIAVGVLNAAQRRQVMVTMAVSGDDHSQAAEIIAGFRAQRAKLLILSGSRRSDGEVRGADPVAEGLAAFSAEGGRVVLIGAHDLPYDCVRVDDHEVGRLMVQRYLELGYRDLTIFAGEQAQGTPGSRRTAGAVAALREAGVELGSDRIIHSPFTRDGGYIAAGEFIRRGRPTRAVLCVADSVALGAMARLRESGIALGTDVAISGVDDLVALRDVTPALTTVKLPWVEVGAKAFELGLDEGADAPREIVMHGHVITRESTPPA</sequence>
<dbReference type="PANTHER" id="PTHR30146:SF153">
    <property type="entry name" value="LACTOSE OPERON REPRESSOR"/>
    <property type="match status" value="1"/>
</dbReference>
<dbReference type="CDD" id="cd06267">
    <property type="entry name" value="PBP1_LacI_sugar_binding-like"/>
    <property type="match status" value="1"/>
</dbReference>
<evidence type="ECO:0000259" key="4">
    <source>
        <dbReference type="PROSITE" id="PS50932"/>
    </source>
</evidence>
<reference evidence="5 6" key="1">
    <citation type="submission" date="2014-02" db="EMBL/GenBank/DDBJ databases">
        <title>Genome sequence of Brachybacterium phenoliresistens strain W13A50.</title>
        <authorList>
            <person name="Wang X."/>
        </authorList>
    </citation>
    <scope>NUCLEOTIDE SEQUENCE [LARGE SCALE GENOMIC DNA]</scope>
    <source>
        <strain evidence="5 6">W13A50</strain>
    </source>
</reference>
<protein>
    <submittedName>
        <fullName evidence="5">LacI family transcriptional regulator</fullName>
    </submittedName>
</protein>
<dbReference type="RefSeq" id="WP_038370842.1">
    <property type="nucleotide sequence ID" value="NZ_KK069989.1"/>
</dbReference>
<dbReference type="OrthoDB" id="3324394at2"/>
<evidence type="ECO:0000256" key="3">
    <source>
        <dbReference type="ARBA" id="ARBA00023163"/>
    </source>
</evidence>
<dbReference type="PATRIC" id="fig|396014.3.peg.877"/>
<keyword evidence="6" id="KW-1185">Reference proteome</keyword>
<dbReference type="SUPFAM" id="SSF53822">
    <property type="entry name" value="Periplasmic binding protein-like I"/>
    <property type="match status" value="1"/>
</dbReference>
<dbReference type="CDD" id="cd01392">
    <property type="entry name" value="HTH_LacI"/>
    <property type="match status" value="1"/>
</dbReference>
<feature type="domain" description="HTH lacI-type" evidence="4">
    <location>
        <begin position="9"/>
        <end position="64"/>
    </location>
</feature>
<accession>Z9JVS2</accession>
<dbReference type="STRING" id="396014.BF93_11855"/>
<comment type="caution">
    <text evidence="5">The sequence shown here is derived from an EMBL/GenBank/DDBJ whole genome shotgun (WGS) entry which is preliminary data.</text>
</comment>
<dbReference type="GO" id="GO:0003700">
    <property type="term" value="F:DNA-binding transcription factor activity"/>
    <property type="evidence" value="ECO:0007669"/>
    <property type="project" value="TreeGrafter"/>
</dbReference>
<dbReference type="InterPro" id="IPR028082">
    <property type="entry name" value="Peripla_BP_I"/>
</dbReference>
<keyword evidence="1" id="KW-0805">Transcription regulation</keyword>
<evidence type="ECO:0000256" key="1">
    <source>
        <dbReference type="ARBA" id="ARBA00023015"/>
    </source>
</evidence>
<keyword evidence="3" id="KW-0804">Transcription</keyword>
<dbReference type="Gene3D" id="1.10.260.40">
    <property type="entry name" value="lambda repressor-like DNA-binding domains"/>
    <property type="match status" value="1"/>
</dbReference>
<dbReference type="AlphaFoldDB" id="Z9JVS2"/>
<name>Z9JVS2_9MICO</name>
<proteinExistence type="predicted"/>
<dbReference type="PROSITE" id="PS00356">
    <property type="entry name" value="HTH_LACI_1"/>
    <property type="match status" value="1"/>
</dbReference>
<dbReference type="EMBL" id="JDYK01000003">
    <property type="protein sequence ID" value="EWS82304.1"/>
    <property type="molecule type" value="Genomic_DNA"/>
</dbReference>
<dbReference type="PROSITE" id="PS50932">
    <property type="entry name" value="HTH_LACI_2"/>
    <property type="match status" value="1"/>
</dbReference>
<dbReference type="PRINTS" id="PR00036">
    <property type="entry name" value="HTHLACI"/>
</dbReference>
<dbReference type="SMART" id="SM00354">
    <property type="entry name" value="HTH_LACI"/>
    <property type="match status" value="1"/>
</dbReference>
<organism evidence="5 6">
    <name type="scientific">Brachybacterium phenoliresistens</name>
    <dbReference type="NCBI Taxonomy" id="396014"/>
    <lineage>
        <taxon>Bacteria</taxon>
        <taxon>Bacillati</taxon>
        <taxon>Actinomycetota</taxon>
        <taxon>Actinomycetes</taxon>
        <taxon>Micrococcales</taxon>
        <taxon>Dermabacteraceae</taxon>
        <taxon>Brachybacterium</taxon>
    </lineage>
</organism>